<dbReference type="EMBL" id="BART01034335">
    <property type="protein sequence ID" value="GAH16615.1"/>
    <property type="molecule type" value="Genomic_DNA"/>
</dbReference>
<gene>
    <name evidence="2" type="ORF">S01H4_58713</name>
</gene>
<protein>
    <recommendedName>
        <fullName evidence="1">Methyltransferase type 11 domain-containing protein</fullName>
    </recommendedName>
</protein>
<name>X1E8B9_9ZZZZ</name>
<evidence type="ECO:0000259" key="1">
    <source>
        <dbReference type="Pfam" id="PF08241"/>
    </source>
</evidence>
<dbReference type="Gene3D" id="3.40.50.150">
    <property type="entry name" value="Vaccinia Virus protein VP39"/>
    <property type="match status" value="1"/>
</dbReference>
<accession>X1E8B9</accession>
<dbReference type="AlphaFoldDB" id="X1E8B9"/>
<sequence>LDVGGEQGSLRHFLNLKNPANQYCCIDPFVKLFQQDAPLPSNYALAYPCLREPLNFVVGSAERLPFQSKKFDYVHMRSVLDHLYDPYIAMRETYRVLKPEGKFLIGLSVTGGGHP</sequence>
<dbReference type="PANTHER" id="PTHR43591">
    <property type="entry name" value="METHYLTRANSFERASE"/>
    <property type="match status" value="1"/>
</dbReference>
<dbReference type="GO" id="GO:0008757">
    <property type="term" value="F:S-adenosylmethionine-dependent methyltransferase activity"/>
    <property type="evidence" value="ECO:0007669"/>
    <property type="project" value="InterPro"/>
</dbReference>
<dbReference type="Pfam" id="PF08241">
    <property type="entry name" value="Methyltransf_11"/>
    <property type="match status" value="1"/>
</dbReference>
<proteinExistence type="predicted"/>
<comment type="caution">
    <text evidence="2">The sequence shown here is derived from an EMBL/GenBank/DDBJ whole genome shotgun (WGS) entry which is preliminary data.</text>
</comment>
<organism evidence="2">
    <name type="scientific">marine sediment metagenome</name>
    <dbReference type="NCBI Taxonomy" id="412755"/>
    <lineage>
        <taxon>unclassified sequences</taxon>
        <taxon>metagenomes</taxon>
        <taxon>ecological metagenomes</taxon>
    </lineage>
</organism>
<dbReference type="SUPFAM" id="SSF53335">
    <property type="entry name" value="S-adenosyl-L-methionine-dependent methyltransferases"/>
    <property type="match status" value="1"/>
</dbReference>
<feature type="non-terminal residue" evidence="2">
    <location>
        <position position="1"/>
    </location>
</feature>
<evidence type="ECO:0000313" key="2">
    <source>
        <dbReference type="EMBL" id="GAH16615.1"/>
    </source>
</evidence>
<dbReference type="CDD" id="cd02440">
    <property type="entry name" value="AdoMet_MTases"/>
    <property type="match status" value="1"/>
</dbReference>
<dbReference type="InterPro" id="IPR029063">
    <property type="entry name" value="SAM-dependent_MTases_sf"/>
</dbReference>
<reference evidence="2" key="1">
    <citation type="journal article" date="2014" name="Front. Microbiol.">
        <title>High frequency of phylogenetically diverse reductive dehalogenase-homologous genes in deep subseafloor sedimentary metagenomes.</title>
        <authorList>
            <person name="Kawai M."/>
            <person name="Futagami T."/>
            <person name="Toyoda A."/>
            <person name="Takaki Y."/>
            <person name="Nishi S."/>
            <person name="Hori S."/>
            <person name="Arai W."/>
            <person name="Tsubouchi T."/>
            <person name="Morono Y."/>
            <person name="Uchiyama I."/>
            <person name="Ito T."/>
            <person name="Fujiyama A."/>
            <person name="Inagaki F."/>
            <person name="Takami H."/>
        </authorList>
    </citation>
    <scope>NUCLEOTIDE SEQUENCE</scope>
    <source>
        <strain evidence="2">Expedition CK06-06</strain>
    </source>
</reference>
<feature type="domain" description="Methyltransferase type 11" evidence="1">
    <location>
        <begin position="1"/>
        <end position="105"/>
    </location>
</feature>
<dbReference type="InterPro" id="IPR013216">
    <property type="entry name" value="Methyltransf_11"/>
</dbReference>